<dbReference type="EMBL" id="JASDDK010000001">
    <property type="protein sequence ID" value="MDN3491921.1"/>
    <property type="molecule type" value="Genomic_DNA"/>
</dbReference>
<evidence type="ECO:0000313" key="5">
    <source>
        <dbReference type="Proteomes" id="UP001231197"/>
    </source>
</evidence>
<comment type="caution">
    <text evidence="4">The sequence shown here is derived from an EMBL/GenBank/DDBJ whole genome shotgun (WGS) entry which is preliminary data.</text>
</comment>
<keyword evidence="2" id="KW-0472">Membrane</keyword>
<dbReference type="InterPro" id="IPR036890">
    <property type="entry name" value="HATPase_C_sf"/>
</dbReference>
<dbReference type="InterPro" id="IPR019734">
    <property type="entry name" value="TPR_rpt"/>
</dbReference>
<organism evidence="4 5">
    <name type="scientific">Winogradskyella bathintestinalis</name>
    <dbReference type="NCBI Taxonomy" id="3035208"/>
    <lineage>
        <taxon>Bacteria</taxon>
        <taxon>Pseudomonadati</taxon>
        <taxon>Bacteroidota</taxon>
        <taxon>Flavobacteriia</taxon>
        <taxon>Flavobacteriales</taxon>
        <taxon>Flavobacteriaceae</taxon>
        <taxon>Winogradskyella</taxon>
    </lineage>
</organism>
<dbReference type="Gene3D" id="3.30.565.10">
    <property type="entry name" value="Histidine kinase-like ATPase, C-terminal domain"/>
    <property type="match status" value="1"/>
</dbReference>
<dbReference type="Gene3D" id="1.25.40.10">
    <property type="entry name" value="Tetratricopeptide repeat domain"/>
    <property type="match status" value="2"/>
</dbReference>
<feature type="transmembrane region" description="Helical" evidence="2">
    <location>
        <begin position="387"/>
        <end position="405"/>
    </location>
</feature>
<dbReference type="SMART" id="SM00028">
    <property type="entry name" value="TPR"/>
    <property type="match status" value="7"/>
</dbReference>
<reference evidence="4 5" key="1">
    <citation type="journal article" date="2023" name="Int. J. Syst. Evol. Microbiol.">
        <title>Winogradskyella bathintestinalis sp. nov., isolated from the intestine of the deep-sea loosejaw dragonfish, Malacosteus niger.</title>
        <authorList>
            <person name="Uniacke-Lowe S."/>
            <person name="Johnson C.N."/>
            <person name="Stanton C."/>
            <person name="Hill C."/>
            <person name="Ross P."/>
        </authorList>
    </citation>
    <scope>NUCLEOTIDE SEQUENCE [LARGE SCALE GENOMIC DNA]</scope>
    <source>
        <strain evidence="4 5">APC 3343</strain>
    </source>
</reference>
<proteinExistence type="predicted"/>
<accession>A0ABT7ZSI8</accession>
<keyword evidence="1" id="KW-0802">TPR repeat</keyword>
<dbReference type="SUPFAM" id="SSF55874">
    <property type="entry name" value="ATPase domain of HSP90 chaperone/DNA topoisomerase II/histidine kinase"/>
    <property type="match status" value="1"/>
</dbReference>
<dbReference type="Proteomes" id="UP001231197">
    <property type="component" value="Unassembled WGS sequence"/>
</dbReference>
<keyword evidence="2" id="KW-0812">Transmembrane</keyword>
<dbReference type="RefSeq" id="WP_290205608.1">
    <property type="nucleotide sequence ID" value="NZ_JASDDK010000001.1"/>
</dbReference>
<dbReference type="InterPro" id="IPR010559">
    <property type="entry name" value="Sig_transdc_His_kin_internal"/>
</dbReference>
<dbReference type="PANTHER" id="PTHR34220">
    <property type="entry name" value="SENSOR HISTIDINE KINASE YPDA"/>
    <property type="match status" value="1"/>
</dbReference>
<gene>
    <name evidence="4" type="ORF">QMA06_04245</name>
</gene>
<keyword evidence="2" id="KW-1133">Transmembrane helix</keyword>
<evidence type="ECO:0000259" key="3">
    <source>
        <dbReference type="Pfam" id="PF06580"/>
    </source>
</evidence>
<sequence>MLLYTSHSYSQTSEFENSLIYINKSQPRSYAIIDSIFKPVETDSLKMKRLLSFSKNINYNDGSCYALNALGVIYRNISNYEQSITLHESAKAYADKAKSDELKIHSLNMLGVVYRRMDIVKPALDYHTKALKIAYSVINPSETVTYNIAVSQNSIGNIYLALKQYDLAINQFNKSLKIEKETNNKLGLAINYHNIGYAEEANGNLNVALSNYNKSLDYNNAINSEIGRVICYNSIGGIFLKQEKYTEAAPIIKEALKKALLLDDQFYIASSFINLGQLELKMDQLIAAEKHLKKALNIAQSYNLKSSISESNKLLSEVNQRNNNYQAALAYYREAVEIENTILTEQNLQYVNDIAITYENENKNNQIKALALENETVRLRLNRNKKIILYTSLLLVALAIALFILNRTKALKRDKHILTLKQDMLRNQMNPHFIFNSLNSIKLYIINNDKTNAVYYLNKFSKLIRKILMASQEKETSLNDELETMKLYMNIENIRFSNEIDFKVTVDPSIDTEVTKIPSMVLQPFLENSLWHGLSSKANNKKIDLKVSKEIANFITVEITDNGIGRIAARKINNRKKLKNNSVGINITKARLANFSEAFPTSYSLEIEDLYDNNIPSGTKVTLQIPTNKLRKKHTV</sequence>
<dbReference type="PANTHER" id="PTHR34220:SF7">
    <property type="entry name" value="SENSOR HISTIDINE KINASE YPDA"/>
    <property type="match status" value="1"/>
</dbReference>
<dbReference type="Pfam" id="PF13424">
    <property type="entry name" value="TPR_12"/>
    <property type="match status" value="3"/>
</dbReference>
<keyword evidence="5" id="KW-1185">Reference proteome</keyword>
<dbReference type="InterPro" id="IPR011990">
    <property type="entry name" value="TPR-like_helical_dom_sf"/>
</dbReference>
<evidence type="ECO:0000256" key="1">
    <source>
        <dbReference type="PROSITE-ProRule" id="PRU00339"/>
    </source>
</evidence>
<dbReference type="Pfam" id="PF06580">
    <property type="entry name" value="His_kinase"/>
    <property type="match status" value="1"/>
</dbReference>
<evidence type="ECO:0000313" key="4">
    <source>
        <dbReference type="EMBL" id="MDN3491921.1"/>
    </source>
</evidence>
<dbReference type="SUPFAM" id="SSF48452">
    <property type="entry name" value="TPR-like"/>
    <property type="match status" value="2"/>
</dbReference>
<name>A0ABT7ZSI8_9FLAO</name>
<dbReference type="InterPro" id="IPR050640">
    <property type="entry name" value="Bact_2-comp_sensor_kinase"/>
</dbReference>
<dbReference type="PROSITE" id="PS50005">
    <property type="entry name" value="TPR"/>
    <property type="match status" value="1"/>
</dbReference>
<feature type="domain" description="Signal transduction histidine kinase internal region" evidence="3">
    <location>
        <begin position="422"/>
        <end position="499"/>
    </location>
</feature>
<protein>
    <submittedName>
        <fullName evidence="4">Tetratricopeptide repeat protein</fullName>
    </submittedName>
</protein>
<feature type="repeat" description="TPR" evidence="1">
    <location>
        <begin position="149"/>
        <end position="182"/>
    </location>
</feature>
<evidence type="ECO:0000256" key="2">
    <source>
        <dbReference type="SAM" id="Phobius"/>
    </source>
</evidence>